<name>A0A0W8FX39_9ZZZZ</name>
<organism evidence="1">
    <name type="scientific">hydrocarbon metagenome</name>
    <dbReference type="NCBI Taxonomy" id="938273"/>
    <lineage>
        <taxon>unclassified sequences</taxon>
        <taxon>metagenomes</taxon>
        <taxon>ecological metagenomes</taxon>
    </lineage>
</organism>
<gene>
    <name evidence="1" type="ORF">ASZ90_004807</name>
</gene>
<accession>A0A0W8FX39</accession>
<dbReference type="AlphaFoldDB" id="A0A0W8FX39"/>
<dbReference type="EMBL" id="LNQE01000702">
    <property type="protein sequence ID" value="KUG25369.1"/>
    <property type="molecule type" value="Genomic_DNA"/>
</dbReference>
<protein>
    <submittedName>
        <fullName evidence="1">Uncharacterized protein</fullName>
    </submittedName>
</protein>
<proteinExistence type="predicted"/>
<evidence type="ECO:0000313" key="1">
    <source>
        <dbReference type="EMBL" id="KUG25369.1"/>
    </source>
</evidence>
<comment type="caution">
    <text evidence="1">The sequence shown here is derived from an EMBL/GenBank/DDBJ whole genome shotgun (WGS) entry which is preliminary data.</text>
</comment>
<reference evidence="1" key="1">
    <citation type="journal article" date="2015" name="Proc. Natl. Acad. Sci. U.S.A.">
        <title>Networks of energetic and metabolic interactions define dynamics in microbial communities.</title>
        <authorList>
            <person name="Embree M."/>
            <person name="Liu J.K."/>
            <person name="Al-Bassam M.M."/>
            <person name="Zengler K."/>
        </authorList>
    </citation>
    <scope>NUCLEOTIDE SEQUENCE</scope>
</reference>
<sequence>MKRGKSKDTPKFPLYCDFSCKHADFSDPESIGACRKELAVWCKHFKRYNNKHNKCFAIS</sequence>